<dbReference type="eggNOG" id="COG0841">
    <property type="taxonomic scope" value="Bacteria"/>
</dbReference>
<comment type="similarity">
    <text evidence="2 9">Belongs to the resistance-nodulation-cell division (RND) (TC 2.A.6) family.</text>
</comment>
<feature type="transmembrane region" description="Helical" evidence="9">
    <location>
        <begin position="535"/>
        <end position="553"/>
    </location>
</feature>
<evidence type="ECO:0000256" key="3">
    <source>
        <dbReference type="ARBA" id="ARBA00022448"/>
    </source>
</evidence>
<evidence type="ECO:0000256" key="1">
    <source>
        <dbReference type="ARBA" id="ARBA00004429"/>
    </source>
</evidence>
<reference evidence="10 11" key="1">
    <citation type="journal article" date="2013" name="Genome Announc.">
        <title>Draft Genome Sequence of the Moderately Halophilic Bacterium Marinobacter lipolyticus Strain SM19.</title>
        <authorList>
            <person name="Papke R.T."/>
            <person name="de la Haba R.R."/>
            <person name="Infante-Dominguez C."/>
            <person name="Perez D."/>
            <person name="Sanchez-Porro C."/>
            <person name="Lapierre P."/>
            <person name="Ventosa A."/>
        </authorList>
    </citation>
    <scope>NUCLEOTIDE SEQUENCE [LARGE SCALE GENOMIC DNA]</scope>
    <source>
        <strain evidence="10 11">SM19</strain>
    </source>
</reference>
<feature type="transmembrane region" description="Helical" evidence="9">
    <location>
        <begin position="867"/>
        <end position="885"/>
    </location>
</feature>
<dbReference type="Gene3D" id="3.30.2090.10">
    <property type="entry name" value="Multidrug efflux transporter AcrB TolC docking domain, DN and DC subdomains"/>
    <property type="match status" value="2"/>
</dbReference>
<keyword evidence="7 9" id="KW-1133">Transmembrane helix</keyword>
<dbReference type="GO" id="GO:0015562">
    <property type="term" value="F:efflux transmembrane transporter activity"/>
    <property type="evidence" value="ECO:0007669"/>
    <property type="project" value="InterPro"/>
</dbReference>
<dbReference type="AlphaFoldDB" id="R8AYX6"/>
<comment type="subcellular location">
    <subcellularLocation>
        <location evidence="1 9">Cell inner membrane</location>
        <topology evidence="1 9">Multi-pass membrane protein</topology>
    </subcellularLocation>
</comment>
<evidence type="ECO:0000256" key="8">
    <source>
        <dbReference type="ARBA" id="ARBA00023136"/>
    </source>
</evidence>
<evidence type="ECO:0000256" key="2">
    <source>
        <dbReference type="ARBA" id="ARBA00010942"/>
    </source>
</evidence>
<feature type="transmembrane region" description="Helical" evidence="9">
    <location>
        <begin position="368"/>
        <end position="389"/>
    </location>
</feature>
<evidence type="ECO:0000313" key="11">
    <source>
        <dbReference type="Proteomes" id="UP000016540"/>
    </source>
</evidence>
<feature type="transmembrane region" description="Helical" evidence="9">
    <location>
        <begin position="12"/>
        <end position="31"/>
    </location>
</feature>
<evidence type="ECO:0000256" key="7">
    <source>
        <dbReference type="ARBA" id="ARBA00022989"/>
    </source>
</evidence>
<feature type="transmembrane region" description="Helical" evidence="9">
    <location>
        <begin position="995"/>
        <end position="1020"/>
    </location>
</feature>
<dbReference type="GO" id="GO:0042910">
    <property type="term" value="F:xenobiotic transmembrane transporter activity"/>
    <property type="evidence" value="ECO:0007669"/>
    <property type="project" value="TreeGrafter"/>
</dbReference>
<dbReference type="RefSeq" id="WP_012138620.1">
    <property type="nucleotide sequence ID" value="NZ_KE007326.1"/>
</dbReference>
<protein>
    <recommendedName>
        <fullName evidence="9">Efflux pump membrane transporter</fullName>
    </recommendedName>
</protein>
<evidence type="ECO:0000256" key="5">
    <source>
        <dbReference type="ARBA" id="ARBA00022519"/>
    </source>
</evidence>
<keyword evidence="5 9" id="KW-0997">Cell inner membrane</keyword>
<dbReference type="EMBL" id="ASAD01000014">
    <property type="protein sequence ID" value="EON91565.1"/>
    <property type="molecule type" value="Genomic_DNA"/>
</dbReference>
<dbReference type="OrthoDB" id="9757904at2"/>
<dbReference type="FunFam" id="1.20.1640.10:FF:000001">
    <property type="entry name" value="Efflux pump membrane transporter"/>
    <property type="match status" value="1"/>
</dbReference>
<dbReference type="SUPFAM" id="SSF82693">
    <property type="entry name" value="Multidrug efflux transporter AcrB pore domain, PN1, PN2, PC1 and PC2 subdomains"/>
    <property type="match status" value="3"/>
</dbReference>
<evidence type="ECO:0000313" key="10">
    <source>
        <dbReference type="EMBL" id="EON91565.1"/>
    </source>
</evidence>
<feature type="transmembrane region" description="Helical" evidence="9">
    <location>
        <begin position="436"/>
        <end position="460"/>
    </location>
</feature>
<dbReference type="GO" id="GO:0009636">
    <property type="term" value="P:response to toxic substance"/>
    <property type="evidence" value="ECO:0007669"/>
    <property type="project" value="UniProtKB-ARBA"/>
</dbReference>
<accession>R8AYX6</accession>
<dbReference type="HOGENOM" id="CLU_002755_1_1_6"/>
<dbReference type="Gene3D" id="3.30.70.1430">
    <property type="entry name" value="Multidrug efflux transporter AcrB pore domain"/>
    <property type="match status" value="2"/>
</dbReference>
<dbReference type="STRING" id="1318628.MARLIPOL_12674"/>
<keyword evidence="11" id="KW-1185">Reference proteome</keyword>
<dbReference type="NCBIfam" id="NF000282">
    <property type="entry name" value="RND_permease_1"/>
    <property type="match status" value="1"/>
</dbReference>
<evidence type="ECO:0000256" key="9">
    <source>
        <dbReference type="RuleBase" id="RU364070"/>
    </source>
</evidence>
<dbReference type="GO" id="GO:0005886">
    <property type="term" value="C:plasma membrane"/>
    <property type="evidence" value="ECO:0007669"/>
    <property type="project" value="UniProtKB-SubCell"/>
</dbReference>
<feature type="transmembrane region" description="Helical" evidence="9">
    <location>
        <begin position="966"/>
        <end position="989"/>
    </location>
</feature>
<dbReference type="PANTHER" id="PTHR32063:SF76">
    <property type="entry name" value="EFFLUX PUMP MEMBRANE TRANSPORTER"/>
    <property type="match status" value="1"/>
</dbReference>
<dbReference type="Pfam" id="PF00873">
    <property type="entry name" value="ACR_tran"/>
    <property type="match status" value="1"/>
</dbReference>
<dbReference type="Gene3D" id="3.30.70.1440">
    <property type="entry name" value="Multidrug efflux transporter AcrB pore domain"/>
    <property type="match status" value="1"/>
</dbReference>
<feature type="transmembrane region" description="Helical" evidence="9">
    <location>
        <begin position="920"/>
        <end position="945"/>
    </location>
</feature>
<dbReference type="FunFam" id="3.30.70.1430:FF:000001">
    <property type="entry name" value="Efflux pump membrane transporter"/>
    <property type="match status" value="1"/>
</dbReference>
<dbReference type="PATRIC" id="fig|1318628.3.peg.2529"/>
<keyword evidence="3 9" id="KW-0813">Transport</keyword>
<keyword evidence="6 9" id="KW-0812">Transmembrane</keyword>
<comment type="caution">
    <text evidence="10">The sequence shown here is derived from an EMBL/GenBank/DDBJ whole genome shotgun (WGS) entry which is preliminary data.</text>
</comment>
<keyword evidence="4" id="KW-1003">Cell membrane</keyword>
<dbReference type="InterPro" id="IPR001036">
    <property type="entry name" value="Acrflvin-R"/>
</dbReference>
<feature type="transmembrane region" description="Helical" evidence="9">
    <location>
        <begin position="892"/>
        <end position="914"/>
    </location>
</feature>
<dbReference type="InterPro" id="IPR004764">
    <property type="entry name" value="MdtF-like"/>
</dbReference>
<dbReference type="SUPFAM" id="SSF82714">
    <property type="entry name" value="Multidrug efflux transporter AcrB TolC docking domain, DN and DC subdomains"/>
    <property type="match status" value="2"/>
</dbReference>
<dbReference type="InterPro" id="IPR027463">
    <property type="entry name" value="AcrB_DN_DC_subdom"/>
</dbReference>
<dbReference type="Proteomes" id="UP000016540">
    <property type="component" value="Unassembled WGS sequence"/>
</dbReference>
<dbReference type="NCBIfam" id="TIGR00915">
    <property type="entry name" value="2A0602"/>
    <property type="match status" value="1"/>
</dbReference>
<dbReference type="SUPFAM" id="SSF82866">
    <property type="entry name" value="Multidrug efflux transporter AcrB transmembrane domain"/>
    <property type="match status" value="2"/>
</dbReference>
<evidence type="ECO:0000256" key="6">
    <source>
        <dbReference type="ARBA" id="ARBA00022692"/>
    </source>
</evidence>
<name>R8AYX6_9GAMM</name>
<organism evidence="10 11">
    <name type="scientific">Marinobacter lipolyticus SM19</name>
    <dbReference type="NCBI Taxonomy" id="1318628"/>
    <lineage>
        <taxon>Bacteria</taxon>
        <taxon>Pseudomonadati</taxon>
        <taxon>Pseudomonadota</taxon>
        <taxon>Gammaproteobacteria</taxon>
        <taxon>Pseudomonadales</taxon>
        <taxon>Marinobacteraceae</taxon>
        <taxon>Marinobacter</taxon>
    </lineage>
</organism>
<sequence length="1045" mass="112495">MISGVFIQRPKFAFVISILITLAGLLALRGLPVNMYPDMAPPQIQVSASLPGASSQVVEEAVVRPIEQQLNGVEGMIYIESTASSDGTAKITLTFESGIDTDIAQVNVQNRVALAEPFLPDEVRRQGVIVSKQSGNMLMGINLTSDRPDLDGVFLSNYASNNLVEALGRVPGVGSAEVMGAKDYSMRVWLDPQRMSSLDITVAEVAAALREQNQIVAAGKLGQPPVPTGQQFVYSIQSSERLSDPDEFAQTILRAKPDGGFVRLRDVGLIELGARSYASTAKLNNQDTAFLVIYQLPDANALEVADRVKQVVADAEPGFPDGVGYSVLYDTTEFISRSIDEVIVTLFQAIGLVILVVFLFLQNWRATLIPSIAIPVSLIGTFAVMAVLGYSINTITLFGLVLAIGIVVDDAIVVIENVERILQEEKLPIRQAVTKAMAEVTGPVIATTLVLLAVFVPVGFMPGITGELYKQFSVTISVAVVISSINALTLSPALCVSLLGRGGDQSIRWLRPFEQLIVSGTKGYKSLVTRLLRKGALVGVGVVAILIAGAGLFKAVPTAFVPPEDQGFLFVDVQLPDAASLERTDAVLEKVTDMVLEDPAVTDFITVSGFSLLGGANSNNGLGIVMLKDWENRESDDLGLQQVIPRLFSRLWTVPEAQVMVFNPPPIPGLGTSAGFDFRLQDNLGRDVSELSQVMNGLIFEANQQESLSRVYSTYRANIPQYLLQVDRNKAKALGIQLSDIFSTLQTQLGSLYVNDFTRFGKNYRVLLQAEGSFRQTPEDLSFYYVRNQQGDMVPLTTLASLEPVLGPSSIQHFNLKRSVTLSGEAASGFASGDALKTMAKLSEKLPQGYTFSWAGQSLQEIQAGSLATVIFLLAIVFVYLFLVAQYESWSLPVAVIGAVPLAMFGAMGGLWLLGLANNVYAQVGLVLLIGLSTKTAILIVEFAMQLRQSGLSTEEAARKAAVLRFRAVLMTALSFVLGVLPLVFASGAGAASRISLGITVLSGMVAATIMGTLLVPVFYQWIQKVRDRVRDSSGSESRQDSIVP</sequence>
<evidence type="ECO:0000256" key="4">
    <source>
        <dbReference type="ARBA" id="ARBA00022475"/>
    </source>
</evidence>
<dbReference type="PRINTS" id="PR00702">
    <property type="entry name" value="ACRIFLAVINRP"/>
</dbReference>
<proteinExistence type="inferred from homology"/>
<dbReference type="Gene3D" id="1.20.1640.10">
    <property type="entry name" value="Multidrug efflux transporter AcrB transmembrane domain"/>
    <property type="match status" value="2"/>
</dbReference>
<gene>
    <name evidence="10" type="ORF">MARLIPOL_12674</name>
</gene>
<feature type="transmembrane region" description="Helical" evidence="9">
    <location>
        <begin position="472"/>
        <end position="499"/>
    </location>
</feature>
<keyword evidence="8 9" id="KW-0472">Membrane</keyword>
<feature type="transmembrane region" description="Helical" evidence="9">
    <location>
        <begin position="342"/>
        <end position="361"/>
    </location>
</feature>
<dbReference type="PANTHER" id="PTHR32063">
    <property type="match status" value="1"/>
</dbReference>
<dbReference type="Gene3D" id="3.30.70.1320">
    <property type="entry name" value="Multidrug efflux transporter AcrB pore domain like"/>
    <property type="match status" value="1"/>
</dbReference>
<feature type="transmembrane region" description="Helical" evidence="9">
    <location>
        <begin position="395"/>
        <end position="415"/>
    </location>
</feature>